<keyword evidence="7" id="KW-1185">Reference proteome</keyword>
<dbReference type="AlphaFoldDB" id="K2N0S6"/>
<dbReference type="InterPro" id="IPR036259">
    <property type="entry name" value="MFS_trans_sf"/>
</dbReference>
<feature type="transmembrane region" description="Helical" evidence="5">
    <location>
        <begin position="91"/>
        <end position="109"/>
    </location>
</feature>
<feature type="transmembrane region" description="Helical" evidence="5">
    <location>
        <begin position="265"/>
        <end position="286"/>
    </location>
</feature>
<dbReference type="OrthoDB" id="410267at2759"/>
<feature type="transmembrane region" description="Helical" evidence="5">
    <location>
        <begin position="388"/>
        <end position="408"/>
    </location>
</feature>
<organism evidence="6 7">
    <name type="scientific">Trypanosoma cruzi marinkellei</name>
    <dbReference type="NCBI Taxonomy" id="85056"/>
    <lineage>
        <taxon>Eukaryota</taxon>
        <taxon>Discoba</taxon>
        <taxon>Euglenozoa</taxon>
        <taxon>Kinetoplastea</taxon>
        <taxon>Metakinetoplastina</taxon>
        <taxon>Trypanosomatida</taxon>
        <taxon>Trypanosomatidae</taxon>
        <taxon>Trypanosoma</taxon>
        <taxon>Schizotrypanum</taxon>
    </lineage>
</organism>
<evidence type="ECO:0000256" key="4">
    <source>
        <dbReference type="ARBA" id="ARBA00023136"/>
    </source>
</evidence>
<dbReference type="InterPro" id="IPR011701">
    <property type="entry name" value="MFS"/>
</dbReference>
<evidence type="ECO:0008006" key="8">
    <source>
        <dbReference type="Google" id="ProtNLM"/>
    </source>
</evidence>
<proteinExistence type="predicted"/>
<reference evidence="6 7" key="1">
    <citation type="journal article" date="2012" name="BMC Genomics">
        <title>Comparative genomic analysis of human infective Trypanosoma cruzi lineages with the bat-restricted subspecies T. cruzi marinkellei.</title>
        <authorList>
            <person name="Franzen O."/>
            <person name="Talavera-Lopez C."/>
            <person name="Ochaya S."/>
            <person name="Butler C.E."/>
            <person name="Messenger L.A."/>
            <person name="Lewis M.D."/>
            <person name="Llewellyn M.S."/>
            <person name="Marinkelle C.J."/>
            <person name="Tyler K.M."/>
            <person name="Miles M.A."/>
            <person name="Andersson B."/>
        </authorList>
    </citation>
    <scope>NUCLEOTIDE SEQUENCE [LARGE SCALE GENOMIC DNA]</scope>
    <source>
        <strain evidence="6 7">B7</strain>
    </source>
</reference>
<dbReference type="PANTHER" id="PTHR21576:SF157">
    <property type="entry name" value="NODULIN-LIKE DOMAIN-CONTAINING PROTEIN"/>
    <property type="match status" value="1"/>
</dbReference>
<feature type="transmembrane region" description="Helical" evidence="5">
    <location>
        <begin position="352"/>
        <end position="376"/>
    </location>
</feature>
<dbReference type="SUPFAM" id="SSF103473">
    <property type="entry name" value="MFS general substrate transporter"/>
    <property type="match status" value="2"/>
</dbReference>
<keyword evidence="4 5" id="KW-0472">Membrane</keyword>
<dbReference type="GO" id="GO:0016020">
    <property type="term" value="C:membrane"/>
    <property type="evidence" value="ECO:0007669"/>
    <property type="project" value="UniProtKB-SubCell"/>
</dbReference>
<sequence length="707" mass="78286">MCLGPHGKMLIAVSWAAIFQGRPDCSCRSITTAVLFEPWGMSLPMLLCVAPISLFIFVLFCLFFFFFLCPCLLIYIYIYIYNFSPCHTCCFSWYSFSVAILLHQTHFGLKRSKTNPTKKKLSTMEYRINELGRFRILLGGLAASLCMSVIYGFNLLSNHIQNEFDLNANDLTTITTVGIVVGLVTFPGGILLDYAGPKWVLAISTVTCSLGALLFGLTFQGVIAASVLRFSVFCAFLNFGCFWFDTGSLMAVLGSFPLTRGPVVALMKTYGGIGSSVLAVLNYSFFYEKYAAYMYFLAITVVLLGGFSIVFVQFPPYHIVDREKKTLPPEIQERRKLIEPYYLQQRPPIQRFIVGCIVVISLIIYLVTQSLCLAYLSGISKTTRMGITVGAIILLFSLSVIVAPFRFLGGMSKPPNEELPPLPDQLAESAQLSSTEAADRALKKAPASNDIDPQYQGTFWEDLKTLDLWMMWWNTFVTWSCALVISFNSAQIYRALNDNEYDTATNSMYSAIIGIGNALGRLAVGIIEFLILRRPPEGRPAITCLYPVASCSLFLSVFFLLVLPLRSKAVIIGFLLGGIGNGAGWASTALVMRSVYSKDIGKHYNFMYVGAFFGIIVLNRFAYGEQLTRATKKGPHYPNCGGKECIQNGFIVFLCVLATAIVASTLVHVRYTRFIKNTRAACGERNNEPIVSNVEKHPEGSSATGNN</sequence>
<keyword evidence="3 5" id="KW-1133">Transmembrane helix</keyword>
<comment type="caution">
    <text evidence="6">The sequence shown here is derived from an EMBL/GenBank/DDBJ whole genome shotgun (WGS) entry which is preliminary data.</text>
</comment>
<evidence type="ECO:0000256" key="5">
    <source>
        <dbReference type="SAM" id="Phobius"/>
    </source>
</evidence>
<gene>
    <name evidence="6" type="ORF">MOQ_003114</name>
</gene>
<protein>
    <recommendedName>
        <fullName evidence="8">Nodulin-like domain-containing protein</fullName>
    </recommendedName>
</protein>
<dbReference type="Proteomes" id="UP000007350">
    <property type="component" value="Unassembled WGS sequence"/>
</dbReference>
<feature type="transmembrane region" description="Helical" evidence="5">
    <location>
        <begin position="173"/>
        <end position="192"/>
    </location>
</feature>
<feature type="transmembrane region" description="Helical" evidence="5">
    <location>
        <begin position="292"/>
        <end position="314"/>
    </location>
</feature>
<evidence type="ECO:0000313" key="6">
    <source>
        <dbReference type="EMBL" id="EKF33020.1"/>
    </source>
</evidence>
<dbReference type="Pfam" id="PF07690">
    <property type="entry name" value="MFS_1"/>
    <property type="match status" value="1"/>
</dbReference>
<dbReference type="Gene3D" id="1.20.1250.20">
    <property type="entry name" value="MFS general substrate transporter like domains"/>
    <property type="match status" value="2"/>
</dbReference>
<evidence type="ECO:0000256" key="2">
    <source>
        <dbReference type="ARBA" id="ARBA00022692"/>
    </source>
</evidence>
<feature type="transmembrane region" description="Helical" evidence="5">
    <location>
        <begin position="476"/>
        <end position="496"/>
    </location>
</feature>
<feature type="transmembrane region" description="Helical" evidence="5">
    <location>
        <begin position="508"/>
        <end position="532"/>
    </location>
</feature>
<feature type="transmembrane region" description="Helical" evidence="5">
    <location>
        <begin position="569"/>
        <end position="592"/>
    </location>
</feature>
<evidence type="ECO:0000313" key="7">
    <source>
        <dbReference type="Proteomes" id="UP000007350"/>
    </source>
</evidence>
<evidence type="ECO:0000256" key="1">
    <source>
        <dbReference type="ARBA" id="ARBA00004141"/>
    </source>
</evidence>
<comment type="subcellular location">
    <subcellularLocation>
        <location evidence="1">Membrane</location>
        <topology evidence="1">Multi-pass membrane protein</topology>
    </subcellularLocation>
</comment>
<accession>K2N0S6</accession>
<dbReference type="EMBL" id="AHKC01009472">
    <property type="protein sequence ID" value="EKF33020.1"/>
    <property type="molecule type" value="Genomic_DNA"/>
</dbReference>
<dbReference type="GO" id="GO:0022857">
    <property type="term" value="F:transmembrane transporter activity"/>
    <property type="evidence" value="ECO:0007669"/>
    <property type="project" value="InterPro"/>
</dbReference>
<feature type="transmembrane region" description="Helical" evidence="5">
    <location>
        <begin position="604"/>
        <end position="623"/>
    </location>
</feature>
<feature type="transmembrane region" description="Helical" evidence="5">
    <location>
        <begin position="544"/>
        <end position="563"/>
    </location>
</feature>
<name>K2N0S6_TRYCR</name>
<dbReference type="PANTHER" id="PTHR21576">
    <property type="entry name" value="UNCHARACTERIZED NODULIN-LIKE PROTEIN"/>
    <property type="match status" value="1"/>
</dbReference>
<feature type="transmembrane region" description="Helical" evidence="5">
    <location>
        <begin position="650"/>
        <end position="669"/>
    </location>
</feature>
<evidence type="ECO:0000256" key="3">
    <source>
        <dbReference type="ARBA" id="ARBA00022989"/>
    </source>
</evidence>
<keyword evidence="2 5" id="KW-0812">Transmembrane</keyword>
<feature type="transmembrane region" description="Helical" evidence="5">
    <location>
        <begin position="199"/>
        <end position="224"/>
    </location>
</feature>
<feature type="transmembrane region" description="Helical" evidence="5">
    <location>
        <begin position="134"/>
        <end position="153"/>
    </location>
</feature>
<feature type="transmembrane region" description="Helical" evidence="5">
    <location>
        <begin position="46"/>
        <end position="79"/>
    </location>
</feature>